<sequence>MYQLPDLAAFDPKGELRETLTGWRLCSLSDIETSVAVRSETDPRDPESAAGWTSKRAEQQTRSAQESSTCR</sequence>
<dbReference type="EMBL" id="CAKXZT010000132">
    <property type="protein sequence ID" value="CAH2403458.1"/>
    <property type="molecule type" value="Genomic_DNA"/>
</dbReference>
<dbReference type="Proteomes" id="UP001153050">
    <property type="component" value="Unassembled WGS sequence"/>
</dbReference>
<reference evidence="2 3" key="1">
    <citation type="submission" date="2022-03" db="EMBL/GenBank/DDBJ databases">
        <authorList>
            <person name="Brunel B."/>
        </authorList>
    </citation>
    <scope>NUCLEOTIDE SEQUENCE [LARGE SCALE GENOMIC DNA]</scope>
    <source>
        <strain evidence="2">STM5069sample</strain>
    </source>
</reference>
<protein>
    <submittedName>
        <fullName evidence="2">Uncharacterized protein</fullName>
    </submittedName>
</protein>
<gene>
    <name evidence="2" type="ORF">MES5069_370147</name>
</gene>
<evidence type="ECO:0000313" key="3">
    <source>
        <dbReference type="Proteomes" id="UP001153050"/>
    </source>
</evidence>
<feature type="region of interest" description="Disordered" evidence="1">
    <location>
        <begin position="34"/>
        <end position="71"/>
    </location>
</feature>
<proteinExistence type="predicted"/>
<evidence type="ECO:0000256" key="1">
    <source>
        <dbReference type="SAM" id="MobiDB-lite"/>
    </source>
</evidence>
<keyword evidence="3" id="KW-1185">Reference proteome</keyword>
<accession>A0ABN8K1T8</accession>
<name>A0ABN8K1T8_9HYPH</name>
<organism evidence="2 3">
    <name type="scientific">Mesorhizobium escarrei</name>
    <dbReference type="NCBI Taxonomy" id="666018"/>
    <lineage>
        <taxon>Bacteria</taxon>
        <taxon>Pseudomonadati</taxon>
        <taxon>Pseudomonadota</taxon>
        <taxon>Alphaproteobacteria</taxon>
        <taxon>Hyphomicrobiales</taxon>
        <taxon>Phyllobacteriaceae</taxon>
        <taxon>Mesorhizobium</taxon>
    </lineage>
</organism>
<evidence type="ECO:0000313" key="2">
    <source>
        <dbReference type="EMBL" id="CAH2403458.1"/>
    </source>
</evidence>
<comment type="caution">
    <text evidence="2">The sequence shown here is derived from an EMBL/GenBank/DDBJ whole genome shotgun (WGS) entry which is preliminary data.</text>
</comment>
<feature type="compositionally biased region" description="Polar residues" evidence="1">
    <location>
        <begin position="60"/>
        <end position="71"/>
    </location>
</feature>